<dbReference type="EMBL" id="LQNT01000011">
    <property type="protein sequence ID" value="KZE37464.1"/>
    <property type="molecule type" value="Genomic_DNA"/>
</dbReference>
<reference evidence="1 2" key="1">
    <citation type="submission" date="2016-01" db="EMBL/GenBank/DDBJ databases">
        <title>Whole genome sequencing of Bhargavaea cecembensis T14.</title>
        <authorList>
            <person name="Hong K.W."/>
        </authorList>
    </citation>
    <scope>NUCLEOTIDE SEQUENCE [LARGE SCALE GENOMIC DNA]</scope>
    <source>
        <strain evidence="1 2">T14</strain>
    </source>
</reference>
<comment type="caution">
    <text evidence="1">The sequence shown here is derived from an EMBL/GenBank/DDBJ whole genome shotgun (WGS) entry which is preliminary data.</text>
</comment>
<organism evidence="1 2">
    <name type="scientific">Bhargavaea cecembensis</name>
    <dbReference type="NCBI Taxonomy" id="394098"/>
    <lineage>
        <taxon>Bacteria</taxon>
        <taxon>Bacillati</taxon>
        <taxon>Bacillota</taxon>
        <taxon>Bacilli</taxon>
        <taxon>Bacillales</taxon>
        <taxon>Caryophanaceae</taxon>
        <taxon>Bhargavaea</taxon>
    </lineage>
</organism>
<dbReference type="OrthoDB" id="2112405at2"/>
<dbReference type="RefSeq" id="WP_063182737.1">
    <property type="nucleotide sequence ID" value="NZ_LQNT01000011.1"/>
</dbReference>
<proteinExistence type="predicted"/>
<accession>A0A165GSB4</accession>
<dbReference type="Proteomes" id="UP000076490">
    <property type="component" value="Unassembled WGS sequence"/>
</dbReference>
<evidence type="ECO:0000313" key="2">
    <source>
        <dbReference type="Proteomes" id="UP000076490"/>
    </source>
</evidence>
<dbReference type="AlphaFoldDB" id="A0A165GSB4"/>
<protein>
    <submittedName>
        <fullName evidence="1">Transcriptional regulator</fullName>
    </submittedName>
</protein>
<sequence length="73" mass="8709">MHGLLMKCMKRHQLADMIYIGSDGSITKRRVRLMRLRQDCVTAYCFLRQERRTFKIDRILSVRPVYGHEKQPG</sequence>
<evidence type="ECO:0000313" key="1">
    <source>
        <dbReference type="EMBL" id="KZE37464.1"/>
    </source>
</evidence>
<name>A0A165GSB4_9BACL</name>
<gene>
    <name evidence="1" type="ORF">AV656_12925</name>
</gene>